<dbReference type="Proteomes" id="UP000011116">
    <property type="component" value="Chromosome 2H"/>
</dbReference>
<evidence type="ECO:0000256" key="4">
    <source>
        <dbReference type="ARBA" id="ARBA00023004"/>
    </source>
</evidence>
<keyword evidence="4" id="KW-0408">Iron</keyword>
<keyword evidence="10" id="KW-1185">Reference proteome</keyword>
<feature type="region of interest" description="Disordered" evidence="7">
    <location>
        <begin position="1"/>
        <end position="46"/>
    </location>
</feature>
<dbReference type="InterPro" id="IPR036010">
    <property type="entry name" value="2Fe-2S_ferredoxin-like_sf"/>
</dbReference>
<protein>
    <recommendedName>
        <fullName evidence="8">2Fe-2S ferredoxin-type domain-containing protein</fullName>
    </recommendedName>
</protein>
<dbReference type="SUPFAM" id="SSF54292">
    <property type="entry name" value="2Fe-2S ferredoxin-like"/>
    <property type="match status" value="1"/>
</dbReference>
<dbReference type="GO" id="GO:0009055">
    <property type="term" value="F:electron transfer activity"/>
    <property type="evidence" value="ECO:0000318"/>
    <property type="project" value="GO_Central"/>
</dbReference>
<dbReference type="GO" id="GO:0140647">
    <property type="term" value="P:P450-containing electron transport chain"/>
    <property type="evidence" value="ECO:0007669"/>
    <property type="project" value="InterPro"/>
</dbReference>
<accession>A0A8I7B5M5</accession>
<dbReference type="PANTHER" id="PTHR23426:SF65">
    <property type="entry name" value="FERREDOXIN-2, MITOCHONDRIAL"/>
    <property type="match status" value="1"/>
</dbReference>
<name>A0A8I7B5M5_HORVV</name>
<feature type="region of interest" description="Disordered" evidence="7">
    <location>
        <begin position="66"/>
        <end position="99"/>
    </location>
</feature>
<dbReference type="GO" id="GO:0051537">
    <property type="term" value="F:2 iron, 2 sulfur cluster binding"/>
    <property type="evidence" value="ECO:0007669"/>
    <property type="project" value="UniProtKB-KW"/>
</dbReference>
<reference evidence="10" key="1">
    <citation type="journal article" date="2012" name="Nature">
        <title>A physical, genetic and functional sequence assembly of the barley genome.</title>
        <authorList>
            <consortium name="The International Barley Genome Sequencing Consortium"/>
            <person name="Mayer K.F."/>
            <person name="Waugh R."/>
            <person name="Brown J.W."/>
            <person name="Schulman A."/>
            <person name="Langridge P."/>
            <person name="Platzer M."/>
            <person name="Fincher G.B."/>
            <person name="Muehlbauer G.J."/>
            <person name="Sato K."/>
            <person name="Close T.J."/>
            <person name="Wise R.P."/>
            <person name="Stein N."/>
        </authorList>
    </citation>
    <scope>NUCLEOTIDE SEQUENCE [LARGE SCALE GENOMIC DNA]</scope>
    <source>
        <strain evidence="10">cv. Morex</strain>
    </source>
</reference>
<dbReference type="InterPro" id="IPR012675">
    <property type="entry name" value="Beta-grasp_dom_sf"/>
</dbReference>
<dbReference type="CDD" id="cd00207">
    <property type="entry name" value="fer2"/>
    <property type="match status" value="1"/>
</dbReference>
<evidence type="ECO:0000313" key="10">
    <source>
        <dbReference type="Proteomes" id="UP000011116"/>
    </source>
</evidence>
<dbReference type="Pfam" id="PF00111">
    <property type="entry name" value="Fer2"/>
    <property type="match status" value="1"/>
</dbReference>
<evidence type="ECO:0000256" key="3">
    <source>
        <dbReference type="ARBA" id="ARBA00022723"/>
    </source>
</evidence>
<comment type="cofactor">
    <cofactor evidence="6">
        <name>[2Fe-2S] cluster</name>
        <dbReference type="ChEBI" id="CHEBI:190135"/>
    </cofactor>
</comment>
<evidence type="ECO:0000256" key="5">
    <source>
        <dbReference type="ARBA" id="ARBA00023014"/>
    </source>
</evidence>
<organism evidence="9 10">
    <name type="scientific">Hordeum vulgare subsp. vulgare</name>
    <name type="common">Domesticated barley</name>
    <dbReference type="NCBI Taxonomy" id="112509"/>
    <lineage>
        <taxon>Eukaryota</taxon>
        <taxon>Viridiplantae</taxon>
        <taxon>Streptophyta</taxon>
        <taxon>Embryophyta</taxon>
        <taxon>Tracheophyta</taxon>
        <taxon>Spermatophyta</taxon>
        <taxon>Magnoliopsida</taxon>
        <taxon>Liliopsida</taxon>
        <taxon>Poales</taxon>
        <taxon>Poaceae</taxon>
        <taxon>BOP clade</taxon>
        <taxon>Pooideae</taxon>
        <taxon>Triticodae</taxon>
        <taxon>Triticeae</taxon>
        <taxon>Hordeinae</taxon>
        <taxon>Hordeum</taxon>
    </lineage>
</organism>
<keyword evidence="2" id="KW-0001">2Fe-2S</keyword>
<feature type="compositionally biased region" description="Basic and acidic residues" evidence="7">
    <location>
        <begin position="22"/>
        <end position="32"/>
    </location>
</feature>
<feature type="domain" description="2Fe-2S ferredoxin-type" evidence="8">
    <location>
        <begin position="148"/>
        <end position="196"/>
    </location>
</feature>
<keyword evidence="3" id="KW-0479">Metal-binding</keyword>
<dbReference type="GO" id="GO:0022900">
    <property type="term" value="P:electron transport chain"/>
    <property type="evidence" value="ECO:0000318"/>
    <property type="project" value="GO_Central"/>
</dbReference>
<dbReference type="SMR" id="A0A8I7B5M5"/>
<evidence type="ECO:0000259" key="8">
    <source>
        <dbReference type="Pfam" id="PF00111"/>
    </source>
</evidence>
<reference evidence="9" key="2">
    <citation type="submission" date="2020-10" db="EMBL/GenBank/DDBJ databases">
        <authorList>
            <person name="Scholz U."/>
            <person name="Mascher M."/>
            <person name="Fiebig A."/>
        </authorList>
    </citation>
    <scope>NUCLEOTIDE SEQUENCE [LARGE SCALE GENOMIC DNA]</scope>
    <source>
        <strain evidence="9">cv. Morex</strain>
    </source>
</reference>
<evidence type="ECO:0000256" key="1">
    <source>
        <dbReference type="ARBA" id="ARBA00010914"/>
    </source>
</evidence>
<sequence length="215" mass="23508">MFSEERRHGGSRRRARQIQSREAAHDGRRDGWARGLRLGFSGRGNGRHGDVVAWGAACGGAAAARELERRGDTREEGLGGASGGGGDPHRRAPAPPRPQIELEFLGPKPGTDGSYPVDRSAAVNSDKLLRDIMVENKIELYATYRKLMNCSGGGSCGTCTVEIIDGKELLSPRTDAENRYLKKKPESWRLTCQTIVGNKENSGKVVVQRLPEWKK</sequence>
<dbReference type="InterPro" id="IPR001041">
    <property type="entry name" value="2Fe-2S_ferredoxin-type"/>
</dbReference>
<dbReference type="Gramene" id="HORVU.MOREX.r3.2HG0136690.1">
    <property type="protein sequence ID" value="HORVU.MOREX.r3.2HG0136690.1"/>
    <property type="gene ID" value="HORVU.MOREX.r3.2HG0136690"/>
</dbReference>
<evidence type="ECO:0000313" key="9">
    <source>
        <dbReference type="EnsemblPlants" id="HORVU.MOREX.r3.2HG0136690.1"/>
    </source>
</evidence>
<dbReference type="PANTHER" id="PTHR23426">
    <property type="entry name" value="FERREDOXIN/ADRENODOXIN"/>
    <property type="match status" value="1"/>
</dbReference>
<comment type="similarity">
    <text evidence="1">Belongs to the adrenodoxin/putidaredoxin family.</text>
</comment>
<dbReference type="EnsemblPlants" id="HORVU.MOREX.r3.2HG0136690.1">
    <property type="protein sequence ID" value="HORVU.MOREX.r3.2HG0136690.1"/>
    <property type="gene ID" value="HORVU.MOREX.r3.2HG0136690"/>
</dbReference>
<dbReference type="GO" id="GO:0005739">
    <property type="term" value="C:mitochondrion"/>
    <property type="evidence" value="ECO:0000318"/>
    <property type="project" value="GO_Central"/>
</dbReference>
<reference evidence="9" key="3">
    <citation type="submission" date="2022-01" db="UniProtKB">
        <authorList>
            <consortium name="EnsemblPlants"/>
        </authorList>
    </citation>
    <scope>IDENTIFICATION</scope>
    <source>
        <strain evidence="9">subsp. vulgare</strain>
    </source>
</reference>
<proteinExistence type="inferred from homology"/>
<dbReference type="GO" id="GO:0046872">
    <property type="term" value="F:metal ion binding"/>
    <property type="evidence" value="ECO:0007669"/>
    <property type="project" value="UniProtKB-KW"/>
</dbReference>
<evidence type="ECO:0000256" key="6">
    <source>
        <dbReference type="ARBA" id="ARBA00034078"/>
    </source>
</evidence>
<dbReference type="AlphaFoldDB" id="A0A8I7B5M5"/>
<dbReference type="Gene3D" id="3.10.20.30">
    <property type="match status" value="1"/>
</dbReference>
<evidence type="ECO:0000256" key="7">
    <source>
        <dbReference type="SAM" id="MobiDB-lite"/>
    </source>
</evidence>
<keyword evidence="5" id="KW-0411">Iron-sulfur</keyword>
<dbReference type="InterPro" id="IPR001055">
    <property type="entry name" value="Adrenodoxin-like"/>
</dbReference>
<evidence type="ECO:0000256" key="2">
    <source>
        <dbReference type="ARBA" id="ARBA00022714"/>
    </source>
</evidence>
<feature type="compositionally biased region" description="Basic and acidic residues" evidence="7">
    <location>
        <begin position="66"/>
        <end position="77"/>
    </location>
</feature>